<organism evidence="1">
    <name type="scientific">Clostridioides difficile</name>
    <name type="common">Peptoclostridium difficile</name>
    <dbReference type="NCBI Taxonomy" id="1496"/>
    <lineage>
        <taxon>Bacteria</taxon>
        <taxon>Bacillati</taxon>
        <taxon>Bacillota</taxon>
        <taxon>Clostridia</taxon>
        <taxon>Peptostreptococcales</taxon>
        <taxon>Peptostreptococcaceae</taxon>
        <taxon>Clostridioides</taxon>
    </lineage>
</organism>
<name>A0A381I5P2_CLODI</name>
<protein>
    <submittedName>
        <fullName evidence="1">Exported peptidase</fullName>
    </submittedName>
</protein>
<sequence>MVKSKKKIFVFLILIAVFIIFASYIRNYTNDTKKDSVRGTIPFEKMEYKRPNIQSICENINKCNDKLLTAKTAKEQLNLFNEVDKIYQDFYSTLTIAKIRNNIDSSDEFYSKEYKYLMSKSVDVDMSYKDFQDRFVTSKFSKELEKELGKDTFNYLKNIGKLNSKEVEGLLKKEQDLVVKYEDLLAKSTVSIDGIEVDFEEALSRPNLSPEEYVKIYSDYLKKYNPIFW</sequence>
<reference evidence="1" key="1">
    <citation type="submission" date="2018-06" db="EMBL/GenBank/DDBJ databases">
        <authorList>
            <consortium name="Pathogen Informatics"/>
            <person name="Doyle S."/>
        </authorList>
    </citation>
    <scope>NUCLEOTIDE SEQUENCE</scope>
    <source>
        <strain evidence="1">NCTC13307</strain>
    </source>
</reference>
<accession>A0A381I5P2</accession>
<evidence type="ECO:0000313" key="1">
    <source>
        <dbReference type="EMBL" id="SUY21693.1"/>
    </source>
</evidence>
<gene>
    <name evidence="1" type="ORF">NCTC13307_00813</name>
</gene>
<dbReference type="AlphaFoldDB" id="A0A381I5P2"/>
<dbReference type="EMBL" id="UFWD01000001">
    <property type="protein sequence ID" value="SUY21693.1"/>
    <property type="molecule type" value="Genomic_DNA"/>
</dbReference>
<dbReference type="SUPFAM" id="SSF55486">
    <property type="entry name" value="Metalloproteases ('zincins'), catalytic domain"/>
    <property type="match status" value="1"/>
</dbReference>
<dbReference type="Gene3D" id="1.10.1370.30">
    <property type="match status" value="1"/>
</dbReference>
<proteinExistence type="predicted"/>